<dbReference type="GO" id="GO:0005886">
    <property type="term" value="C:plasma membrane"/>
    <property type="evidence" value="ECO:0007669"/>
    <property type="project" value="TreeGrafter"/>
</dbReference>
<dbReference type="InterPro" id="IPR029044">
    <property type="entry name" value="Nucleotide-diphossugar_trans"/>
</dbReference>
<comment type="caution">
    <text evidence="10">The sequence shown here is derived from an EMBL/GenBank/DDBJ whole genome shotgun (WGS) entry which is preliminary data.</text>
</comment>
<evidence type="ECO:0000313" key="10">
    <source>
        <dbReference type="EMBL" id="TMQ51846.1"/>
    </source>
</evidence>
<dbReference type="AlphaFoldDB" id="A0A538SKF2"/>
<keyword evidence="2" id="KW-0328">Glycosyltransferase</keyword>
<dbReference type="InterPro" id="IPR001173">
    <property type="entry name" value="Glyco_trans_2-like"/>
</dbReference>
<organism evidence="10 11">
    <name type="scientific">Eiseniibacteriota bacterium</name>
    <dbReference type="NCBI Taxonomy" id="2212470"/>
    <lineage>
        <taxon>Bacteria</taxon>
        <taxon>Candidatus Eiseniibacteriota</taxon>
    </lineage>
</organism>
<gene>
    <name evidence="10" type="ORF">E6K72_09870</name>
</gene>
<name>A0A538SKF2_UNCEI</name>
<evidence type="ECO:0000256" key="7">
    <source>
        <dbReference type="ARBA" id="ARBA00023136"/>
    </source>
</evidence>
<dbReference type="GO" id="GO:0099621">
    <property type="term" value="F:undecaprenyl-phosphate 4-deoxy-4-formamido-L-arabinose transferase activity"/>
    <property type="evidence" value="ECO:0007669"/>
    <property type="project" value="TreeGrafter"/>
</dbReference>
<keyword evidence="4 8" id="KW-0812">Transmembrane</keyword>
<dbReference type="EMBL" id="VBOS01000351">
    <property type="protein sequence ID" value="TMQ51846.1"/>
    <property type="molecule type" value="Genomic_DNA"/>
</dbReference>
<proteinExistence type="predicted"/>
<evidence type="ECO:0000256" key="8">
    <source>
        <dbReference type="SAM" id="Phobius"/>
    </source>
</evidence>
<accession>A0A538SKF2</accession>
<feature type="transmembrane region" description="Helical" evidence="8">
    <location>
        <begin position="280"/>
        <end position="301"/>
    </location>
</feature>
<keyword evidence="6 8" id="KW-1133">Transmembrane helix</keyword>
<dbReference type="InterPro" id="IPR050256">
    <property type="entry name" value="Glycosyltransferase_2"/>
</dbReference>
<feature type="domain" description="Glycosyltransferase 2-like" evidence="9">
    <location>
        <begin position="19"/>
        <end position="179"/>
    </location>
</feature>
<dbReference type="CDD" id="cd04187">
    <property type="entry name" value="DPM1_like_bac"/>
    <property type="match status" value="1"/>
</dbReference>
<evidence type="ECO:0000313" key="11">
    <source>
        <dbReference type="Proteomes" id="UP000317716"/>
    </source>
</evidence>
<feature type="transmembrane region" description="Helical" evidence="8">
    <location>
        <begin position="247"/>
        <end position="268"/>
    </location>
</feature>
<dbReference type="PANTHER" id="PTHR48090:SF3">
    <property type="entry name" value="UNDECAPRENYL-PHOSPHATE 4-DEOXY-4-FORMAMIDO-L-ARABINOSE TRANSFERASE"/>
    <property type="match status" value="1"/>
</dbReference>
<dbReference type="Gene3D" id="3.90.550.10">
    <property type="entry name" value="Spore Coat Polysaccharide Biosynthesis Protein SpsA, Chain A"/>
    <property type="match status" value="1"/>
</dbReference>
<dbReference type="Proteomes" id="UP000317716">
    <property type="component" value="Unassembled WGS sequence"/>
</dbReference>
<protein>
    <submittedName>
        <fullName evidence="10">Glycosyltransferase family 2 protein</fullName>
    </submittedName>
</protein>
<keyword evidence="1" id="KW-1003">Cell membrane</keyword>
<evidence type="ECO:0000256" key="2">
    <source>
        <dbReference type="ARBA" id="ARBA00022676"/>
    </source>
</evidence>
<keyword evidence="5" id="KW-0448">Lipopolysaccharide biosynthesis</keyword>
<evidence type="ECO:0000256" key="4">
    <source>
        <dbReference type="ARBA" id="ARBA00022692"/>
    </source>
</evidence>
<reference evidence="10 11" key="1">
    <citation type="journal article" date="2019" name="Nat. Microbiol.">
        <title>Mediterranean grassland soil C-N compound turnover is dependent on rainfall and depth, and is mediated by genomically divergent microorganisms.</title>
        <authorList>
            <person name="Diamond S."/>
            <person name="Andeer P.F."/>
            <person name="Li Z."/>
            <person name="Crits-Christoph A."/>
            <person name="Burstein D."/>
            <person name="Anantharaman K."/>
            <person name="Lane K.R."/>
            <person name="Thomas B.C."/>
            <person name="Pan C."/>
            <person name="Northen T.R."/>
            <person name="Banfield J.F."/>
        </authorList>
    </citation>
    <scope>NUCLEOTIDE SEQUENCE [LARGE SCALE GENOMIC DNA]</scope>
    <source>
        <strain evidence="10">WS_2</strain>
    </source>
</reference>
<feature type="transmembrane region" description="Helical" evidence="8">
    <location>
        <begin position="220"/>
        <end position="241"/>
    </location>
</feature>
<keyword evidence="3 10" id="KW-0808">Transferase</keyword>
<evidence type="ECO:0000256" key="6">
    <source>
        <dbReference type="ARBA" id="ARBA00022989"/>
    </source>
</evidence>
<dbReference type="GO" id="GO:0009103">
    <property type="term" value="P:lipopolysaccharide biosynthetic process"/>
    <property type="evidence" value="ECO:0007669"/>
    <property type="project" value="UniProtKB-KW"/>
</dbReference>
<dbReference type="Pfam" id="PF00535">
    <property type="entry name" value="Glycos_transf_2"/>
    <property type="match status" value="1"/>
</dbReference>
<dbReference type="SUPFAM" id="SSF53448">
    <property type="entry name" value="Nucleotide-diphospho-sugar transferases"/>
    <property type="match status" value="1"/>
</dbReference>
<keyword evidence="7 8" id="KW-0472">Membrane</keyword>
<evidence type="ECO:0000259" key="9">
    <source>
        <dbReference type="Pfam" id="PF00535"/>
    </source>
</evidence>
<evidence type="ECO:0000256" key="1">
    <source>
        <dbReference type="ARBA" id="ARBA00022475"/>
    </source>
</evidence>
<dbReference type="PANTHER" id="PTHR48090">
    <property type="entry name" value="UNDECAPRENYL-PHOSPHATE 4-DEOXY-4-FORMAMIDO-L-ARABINOSE TRANSFERASE-RELATED"/>
    <property type="match status" value="1"/>
</dbReference>
<sequence length="326" mass="36105">MDARIVREERALSAAPHITVLVPAWNEAESIPALHREIVAVLETLGRPWEVLYVDDGSRDGTDEAIAALAAADTRVRGVSLRRNFGKSAALATGFDLARGEWVVTMDADLQDDPAELPRLIEHLEHGYDLVSGWKKNRKDPITKTVPSMLFNAVTSWVAGIRLHDFNCGFKIYRREVTQAIEVYGEFHRFMPALAHWAGFRVGEAPVHHRARRFGHSKFGAARFVNGFLDLLSAAFISLSALKPLHVFGRIGLGFLALGGAIGVWFVVQWATGAPMRVRPLMMFGMGLAVIGIQLILMGLLGEMIAHHGARRSYPSRRRYNLDPAP</sequence>
<evidence type="ECO:0000256" key="3">
    <source>
        <dbReference type="ARBA" id="ARBA00022679"/>
    </source>
</evidence>
<evidence type="ECO:0000256" key="5">
    <source>
        <dbReference type="ARBA" id="ARBA00022985"/>
    </source>
</evidence>